<keyword evidence="1" id="KW-0812">Transmembrane</keyword>
<dbReference type="Proteomes" id="UP001476798">
    <property type="component" value="Unassembled WGS sequence"/>
</dbReference>
<evidence type="ECO:0000313" key="2">
    <source>
        <dbReference type="EMBL" id="MEQ2175328.1"/>
    </source>
</evidence>
<keyword evidence="1" id="KW-0472">Membrane</keyword>
<reference evidence="2 3" key="1">
    <citation type="submission" date="2021-06" db="EMBL/GenBank/DDBJ databases">
        <authorList>
            <person name="Palmer J.M."/>
        </authorList>
    </citation>
    <scope>NUCLEOTIDE SEQUENCE [LARGE SCALE GENOMIC DNA]</scope>
    <source>
        <strain evidence="2 3">GA_2019</strain>
        <tissue evidence="2">Muscle</tissue>
    </source>
</reference>
<gene>
    <name evidence="2" type="ORF">GOODEAATRI_016893</name>
</gene>
<proteinExistence type="predicted"/>
<feature type="transmembrane region" description="Helical" evidence="1">
    <location>
        <begin position="87"/>
        <end position="109"/>
    </location>
</feature>
<feature type="transmembrane region" description="Helical" evidence="1">
    <location>
        <begin position="12"/>
        <end position="32"/>
    </location>
</feature>
<keyword evidence="1" id="KW-1133">Transmembrane helix</keyword>
<organism evidence="2 3">
    <name type="scientific">Goodea atripinnis</name>
    <dbReference type="NCBI Taxonomy" id="208336"/>
    <lineage>
        <taxon>Eukaryota</taxon>
        <taxon>Metazoa</taxon>
        <taxon>Chordata</taxon>
        <taxon>Craniata</taxon>
        <taxon>Vertebrata</taxon>
        <taxon>Euteleostomi</taxon>
        <taxon>Actinopterygii</taxon>
        <taxon>Neopterygii</taxon>
        <taxon>Teleostei</taxon>
        <taxon>Neoteleostei</taxon>
        <taxon>Acanthomorphata</taxon>
        <taxon>Ovalentaria</taxon>
        <taxon>Atherinomorphae</taxon>
        <taxon>Cyprinodontiformes</taxon>
        <taxon>Goodeidae</taxon>
        <taxon>Goodea</taxon>
    </lineage>
</organism>
<comment type="caution">
    <text evidence="2">The sequence shown here is derived from an EMBL/GenBank/DDBJ whole genome shotgun (WGS) entry which is preliminary data.</text>
</comment>
<evidence type="ECO:0000256" key="1">
    <source>
        <dbReference type="SAM" id="Phobius"/>
    </source>
</evidence>
<sequence length="110" mass="12186">MKTSFSAPTPFVTLFSSQSTILFIQLCADFFLPLLSLKYPHFSVFPFFSSPWVHLFLFPPFFTVSSFCGPGFPPPSSFTLFSPVAPQSVPAVCIAMLLHSTPPAFILFLL</sequence>
<evidence type="ECO:0000313" key="3">
    <source>
        <dbReference type="Proteomes" id="UP001476798"/>
    </source>
</evidence>
<name>A0ABV0NVE0_9TELE</name>
<feature type="transmembrane region" description="Helical" evidence="1">
    <location>
        <begin position="44"/>
        <end position="67"/>
    </location>
</feature>
<protein>
    <submittedName>
        <fullName evidence="2">Uncharacterized protein</fullName>
    </submittedName>
</protein>
<keyword evidence="3" id="KW-1185">Reference proteome</keyword>
<accession>A0ABV0NVE0</accession>
<dbReference type="EMBL" id="JAHRIO010051308">
    <property type="protein sequence ID" value="MEQ2175328.1"/>
    <property type="molecule type" value="Genomic_DNA"/>
</dbReference>